<dbReference type="GO" id="GO:0010038">
    <property type="term" value="P:response to metal ion"/>
    <property type="evidence" value="ECO:0007669"/>
    <property type="project" value="InterPro"/>
</dbReference>
<evidence type="ECO:0000256" key="3">
    <source>
        <dbReference type="SAM" id="MobiDB-lite"/>
    </source>
</evidence>
<sequence length="199" mass="21954">MRTRAPRESGSGATGVPISTSGTSESGSGVGDSPPPPLVPLSQAAGGEEGIPHLHLWHLRVRQQGILSVILTYPMLRTFTLWFHSSLTRNHVSGTYSIVFVNCPNEQIAKDVARAILDKKLAASVNILPKTSSLYFWKGEIEESTEILLLIKTKTSKVSRLSTYVRLAHPFEIPEVFSIAMDHGDARYLKWLEEGMKEN</sequence>
<dbReference type="AlphaFoldDB" id="A0A8J6L736"/>
<dbReference type="Gene3D" id="3.30.70.120">
    <property type="match status" value="1"/>
</dbReference>
<evidence type="ECO:0000256" key="2">
    <source>
        <dbReference type="ARBA" id="ARBA00011233"/>
    </source>
</evidence>
<dbReference type="InterPro" id="IPR004323">
    <property type="entry name" value="Ion_tolerance_CutA"/>
</dbReference>
<reference evidence="4" key="1">
    <citation type="submission" date="2020-03" db="EMBL/GenBank/DDBJ databases">
        <title>Studies in the Genomics of Life Span.</title>
        <authorList>
            <person name="Glass D."/>
        </authorList>
    </citation>
    <scope>NUCLEOTIDE SEQUENCE</scope>
    <source>
        <strain evidence="4">LTLLF</strain>
        <tissue evidence="4">Muscle</tissue>
    </source>
</reference>
<dbReference type="Proteomes" id="UP000710432">
    <property type="component" value="Unassembled WGS sequence"/>
</dbReference>
<comment type="similarity">
    <text evidence="1">Belongs to the CutA family.</text>
</comment>
<feature type="region of interest" description="Disordered" evidence="3">
    <location>
        <begin position="1"/>
        <end position="44"/>
    </location>
</feature>
<dbReference type="SUPFAM" id="SSF54913">
    <property type="entry name" value="GlnB-like"/>
    <property type="match status" value="1"/>
</dbReference>
<protein>
    <submittedName>
        <fullName evidence="4">Protein CutA-like protein</fullName>
    </submittedName>
</protein>
<accession>A0A8J6L736</accession>
<gene>
    <name evidence="4" type="ORF">LTLLF_122735</name>
</gene>
<dbReference type="InterPro" id="IPR011322">
    <property type="entry name" value="N-reg_PII-like_a/b"/>
</dbReference>
<dbReference type="PANTHER" id="PTHR23419:SF2">
    <property type="entry name" value="CUTA DIVALENT CATION TOLERANCE HOMOLOG-LIKE"/>
    <property type="match status" value="1"/>
</dbReference>
<evidence type="ECO:0000256" key="1">
    <source>
        <dbReference type="ARBA" id="ARBA00010169"/>
    </source>
</evidence>
<comment type="caution">
    <text evidence="4">The sequence shown here is derived from an EMBL/GenBank/DDBJ whole genome shotgun (WGS) entry which is preliminary data.</text>
</comment>
<dbReference type="EMBL" id="JAATJU010017950">
    <property type="protein sequence ID" value="KAH0517072.1"/>
    <property type="molecule type" value="Genomic_DNA"/>
</dbReference>
<dbReference type="InterPro" id="IPR015867">
    <property type="entry name" value="N-reg_PII/ATP_PRibTrfase_C"/>
</dbReference>
<dbReference type="PANTHER" id="PTHR23419">
    <property type="entry name" value="DIVALENT CATION TOLERANCE CUTA-RELATED"/>
    <property type="match status" value="1"/>
</dbReference>
<proteinExistence type="inferred from homology"/>
<comment type="subunit">
    <text evidence="2">Homotrimer.</text>
</comment>
<name>A0A8J6L736_MICOH</name>
<dbReference type="GO" id="GO:0005507">
    <property type="term" value="F:copper ion binding"/>
    <property type="evidence" value="ECO:0007669"/>
    <property type="project" value="TreeGrafter"/>
</dbReference>
<evidence type="ECO:0000313" key="5">
    <source>
        <dbReference type="Proteomes" id="UP000710432"/>
    </source>
</evidence>
<dbReference type="FunFam" id="3.30.70.120:FF:000011">
    <property type="entry name" value="CutA divalent cation tolerance homolog-like"/>
    <property type="match status" value="1"/>
</dbReference>
<organism evidence="4 5">
    <name type="scientific">Microtus ochrogaster</name>
    <name type="common">Prairie vole</name>
    <dbReference type="NCBI Taxonomy" id="79684"/>
    <lineage>
        <taxon>Eukaryota</taxon>
        <taxon>Metazoa</taxon>
        <taxon>Chordata</taxon>
        <taxon>Craniata</taxon>
        <taxon>Vertebrata</taxon>
        <taxon>Euteleostomi</taxon>
        <taxon>Mammalia</taxon>
        <taxon>Eutheria</taxon>
        <taxon>Euarchontoglires</taxon>
        <taxon>Glires</taxon>
        <taxon>Rodentia</taxon>
        <taxon>Myomorpha</taxon>
        <taxon>Muroidea</taxon>
        <taxon>Cricetidae</taxon>
        <taxon>Arvicolinae</taxon>
        <taxon>Microtus</taxon>
    </lineage>
</organism>
<dbReference type="Pfam" id="PF03091">
    <property type="entry name" value="CutA1"/>
    <property type="match status" value="1"/>
</dbReference>
<evidence type="ECO:0000313" key="4">
    <source>
        <dbReference type="EMBL" id="KAH0517072.1"/>
    </source>
</evidence>